<comment type="similarity">
    <text evidence="1">Belongs to the AHA1 family.</text>
</comment>
<feature type="domain" description="Activator of Hsp90 ATPase homologue 1/2-like C-terminal" evidence="2">
    <location>
        <begin position="18"/>
        <end position="134"/>
    </location>
</feature>
<dbReference type="RefSeq" id="WP_284338963.1">
    <property type="nucleotide sequence ID" value="NZ_BSNS01000004.1"/>
</dbReference>
<name>A0ABQ5W1C3_9HYPH</name>
<evidence type="ECO:0000256" key="1">
    <source>
        <dbReference type="ARBA" id="ARBA00006817"/>
    </source>
</evidence>
<reference evidence="4" key="1">
    <citation type="journal article" date="2019" name="Int. J. Syst. Evol. Microbiol.">
        <title>The Global Catalogue of Microorganisms (GCM) 10K type strain sequencing project: providing services to taxonomists for standard genome sequencing and annotation.</title>
        <authorList>
            <consortium name="The Broad Institute Genomics Platform"/>
            <consortium name="The Broad Institute Genome Sequencing Center for Infectious Disease"/>
            <person name="Wu L."/>
            <person name="Ma J."/>
        </authorList>
    </citation>
    <scope>NUCLEOTIDE SEQUENCE [LARGE SCALE GENOMIC DNA]</scope>
    <source>
        <strain evidence="4">NBRC 112416</strain>
    </source>
</reference>
<comment type="caution">
    <text evidence="3">The sequence shown here is derived from an EMBL/GenBank/DDBJ whole genome shotgun (WGS) entry which is preliminary data.</text>
</comment>
<proteinExistence type="inferred from homology"/>
<evidence type="ECO:0000313" key="4">
    <source>
        <dbReference type="Proteomes" id="UP001156691"/>
    </source>
</evidence>
<dbReference type="Pfam" id="PF08327">
    <property type="entry name" value="AHSA1"/>
    <property type="match status" value="1"/>
</dbReference>
<dbReference type="InterPro" id="IPR023393">
    <property type="entry name" value="START-like_dom_sf"/>
</dbReference>
<evidence type="ECO:0000259" key="2">
    <source>
        <dbReference type="Pfam" id="PF08327"/>
    </source>
</evidence>
<protein>
    <submittedName>
        <fullName evidence="3">ATPase</fullName>
    </submittedName>
</protein>
<keyword evidence="4" id="KW-1185">Reference proteome</keyword>
<evidence type="ECO:0000313" key="3">
    <source>
        <dbReference type="EMBL" id="GLQ53513.1"/>
    </source>
</evidence>
<dbReference type="SUPFAM" id="SSF55961">
    <property type="entry name" value="Bet v1-like"/>
    <property type="match status" value="1"/>
</dbReference>
<dbReference type="InterPro" id="IPR013538">
    <property type="entry name" value="ASHA1/2-like_C"/>
</dbReference>
<dbReference type="Proteomes" id="UP001156691">
    <property type="component" value="Unassembled WGS sequence"/>
</dbReference>
<gene>
    <name evidence="3" type="ORF">GCM10010862_07720</name>
</gene>
<dbReference type="Gene3D" id="3.30.530.20">
    <property type="match status" value="1"/>
</dbReference>
<dbReference type="CDD" id="cd08891">
    <property type="entry name" value="SRPBCC_CalC"/>
    <property type="match status" value="1"/>
</dbReference>
<dbReference type="EMBL" id="BSNS01000004">
    <property type="protein sequence ID" value="GLQ53513.1"/>
    <property type="molecule type" value="Genomic_DNA"/>
</dbReference>
<organism evidence="3 4">
    <name type="scientific">Devosia nitrariae</name>
    <dbReference type="NCBI Taxonomy" id="2071872"/>
    <lineage>
        <taxon>Bacteria</taxon>
        <taxon>Pseudomonadati</taxon>
        <taxon>Pseudomonadota</taxon>
        <taxon>Alphaproteobacteria</taxon>
        <taxon>Hyphomicrobiales</taxon>
        <taxon>Devosiaceae</taxon>
        <taxon>Devosia</taxon>
    </lineage>
</organism>
<sequence>MNRTVTIAPVRKTITVAATPEHAFRFFTQSMSRWWNKGYTIGKSPQKDVVVEPRAGGRWFERGENGSECQWGKVLTWDPPNRVVLAWQITPQWTYDEEILTELDVRFLDEGGKTRVELEHRLDAYGAAAEQMRELFDGPGGWMGLLEAYAGSLS</sequence>
<accession>A0ABQ5W1C3</accession>